<organism evidence="1 2">
    <name type="scientific">Candidatus Doudnabacteria bacterium RIFCSPLOWO2_01_FULL_44_21</name>
    <dbReference type="NCBI Taxonomy" id="1817841"/>
    <lineage>
        <taxon>Bacteria</taxon>
        <taxon>Candidatus Doudnaibacteriota</taxon>
    </lineage>
</organism>
<protein>
    <submittedName>
        <fullName evidence="1">Uncharacterized protein</fullName>
    </submittedName>
</protein>
<gene>
    <name evidence="1" type="ORF">A3B10_01685</name>
</gene>
<sequence>MKKLNNIIQQLENRSIKPMENKQKIEKFINDSLNSGEVITFFNWECPPRFLDNGQINYLIDLNQIFRGQKIDKFTEIPRVIAQRDKEIRILKFLNKLGIKYRFVKIIADTNAIYLAPESITRYGRNKITRSFRRFREKIKISLKKYPVRTEVYFFTDLINKYTRLYNRSFNKAYSLLEGGQGLVSNQILRQQLKRTREHVGIQDSTYANEFSIRTIATYAAEGMVFNKLSQTKQFSNCIWLNIEEVDNRTITITNSLRTKEGIQPLPMIFLT</sequence>
<dbReference type="Proteomes" id="UP000177281">
    <property type="component" value="Unassembled WGS sequence"/>
</dbReference>
<evidence type="ECO:0000313" key="1">
    <source>
        <dbReference type="EMBL" id="OGE96379.1"/>
    </source>
</evidence>
<dbReference type="EMBL" id="MFFB01000005">
    <property type="protein sequence ID" value="OGE96379.1"/>
    <property type="molecule type" value="Genomic_DNA"/>
</dbReference>
<comment type="caution">
    <text evidence="1">The sequence shown here is derived from an EMBL/GenBank/DDBJ whole genome shotgun (WGS) entry which is preliminary data.</text>
</comment>
<proteinExistence type="predicted"/>
<reference evidence="1 2" key="1">
    <citation type="journal article" date="2016" name="Nat. Commun.">
        <title>Thousands of microbial genomes shed light on interconnected biogeochemical processes in an aquifer system.</title>
        <authorList>
            <person name="Anantharaman K."/>
            <person name="Brown C.T."/>
            <person name="Hug L.A."/>
            <person name="Sharon I."/>
            <person name="Castelle C.J."/>
            <person name="Probst A.J."/>
            <person name="Thomas B.C."/>
            <person name="Singh A."/>
            <person name="Wilkins M.J."/>
            <person name="Karaoz U."/>
            <person name="Brodie E.L."/>
            <person name="Williams K.H."/>
            <person name="Hubbard S.S."/>
            <person name="Banfield J.F."/>
        </authorList>
    </citation>
    <scope>NUCLEOTIDE SEQUENCE [LARGE SCALE GENOMIC DNA]</scope>
</reference>
<dbReference type="STRING" id="1817841.A3B10_01685"/>
<name>A0A1F5Q2H0_9BACT</name>
<dbReference type="AlphaFoldDB" id="A0A1F5Q2H0"/>
<accession>A0A1F5Q2H0</accession>
<evidence type="ECO:0000313" key="2">
    <source>
        <dbReference type="Proteomes" id="UP000177281"/>
    </source>
</evidence>